<proteinExistence type="predicted"/>
<gene>
    <name evidence="1" type="ORF">LCGC14_2041400</name>
</gene>
<evidence type="ECO:0000313" key="1">
    <source>
        <dbReference type="EMBL" id="KKL76787.1"/>
    </source>
</evidence>
<dbReference type="AlphaFoldDB" id="A0A0F9HNU9"/>
<name>A0A0F9HNU9_9ZZZZ</name>
<reference evidence="1" key="1">
    <citation type="journal article" date="2015" name="Nature">
        <title>Complex archaea that bridge the gap between prokaryotes and eukaryotes.</title>
        <authorList>
            <person name="Spang A."/>
            <person name="Saw J.H."/>
            <person name="Jorgensen S.L."/>
            <person name="Zaremba-Niedzwiedzka K."/>
            <person name="Martijn J."/>
            <person name="Lind A.E."/>
            <person name="van Eijk R."/>
            <person name="Schleper C."/>
            <person name="Guy L."/>
            <person name="Ettema T.J."/>
        </authorList>
    </citation>
    <scope>NUCLEOTIDE SEQUENCE</scope>
</reference>
<organism evidence="1">
    <name type="scientific">marine sediment metagenome</name>
    <dbReference type="NCBI Taxonomy" id="412755"/>
    <lineage>
        <taxon>unclassified sequences</taxon>
        <taxon>metagenomes</taxon>
        <taxon>ecological metagenomes</taxon>
    </lineage>
</organism>
<sequence length="89" mass="10538">MTKTEIYLEASRRLAEYEEDYSCIAIGMLNPNWCLIWTKEDPLVKAYCAVFNPDRPYEVFDGYVNDDKDPRNLRVMMPSLMAVCWKDFQ</sequence>
<protein>
    <submittedName>
        <fullName evidence="1">Uncharacterized protein</fullName>
    </submittedName>
</protein>
<comment type="caution">
    <text evidence="1">The sequence shown here is derived from an EMBL/GenBank/DDBJ whole genome shotgun (WGS) entry which is preliminary data.</text>
</comment>
<accession>A0A0F9HNU9</accession>
<dbReference type="EMBL" id="LAZR01023943">
    <property type="protein sequence ID" value="KKL76787.1"/>
    <property type="molecule type" value="Genomic_DNA"/>
</dbReference>